<dbReference type="GO" id="GO:0000139">
    <property type="term" value="C:Golgi membrane"/>
    <property type="evidence" value="ECO:0007669"/>
    <property type="project" value="UniProtKB-SubCell"/>
</dbReference>
<evidence type="ECO:0000313" key="11">
    <source>
        <dbReference type="EnsemblMetazoa" id="CapteP220935"/>
    </source>
</evidence>
<protein>
    <recommendedName>
        <fullName evidence="9">Carbohydrate sulfotransferase</fullName>
        <ecNumber evidence="9">2.8.2.-</ecNumber>
    </recommendedName>
</protein>
<keyword evidence="4" id="KW-0812">Transmembrane</keyword>
<keyword evidence="6 9" id="KW-0333">Golgi apparatus</keyword>
<evidence type="ECO:0000256" key="4">
    <source>
        <dbReference type="ARBA" id="ARBA00022692"/>
    </source>
</evidence>
<dbReference type="EC" id="2.8.2.-" evidence="9"/>
<dbReference type="PANTHER" id="PTHR12137:SF54">
    <property type="entry name" value="CARBOHYDRATE SULFOTRANSFERASE"/>
    <property type="match status" value="1"/>
</dbReference>
<accession>R7TYI0</accession>
<keyword evidence="9" id="KW-0119">Carbohydrate metabolism</keyword>
<sequence>MLSFARKERERFKSEMRQFFTIRKTLVFLVVIALFLVTRSRLQPGVGKRDTVAMPPFNWKGQTVEGCDLDICEAKQRSELMHERCKGHPMIFKGFKPHDPASYYRFIYDDKHKVIFCASTKTLTTSFYRMFYEAVTGKRLDYVHCRKCWYDQELGWLDRLPIKEIEKRVEEYYKVMLVRHPLDRLRVSWKRGLVAHDESGPVMKEIGRKIVRRYRDLDEQDIESEVNDGIEFEEFLRYVNDVEEDEGSEHHRAWMPMHHMCHPCALKYDFVAKMETIHEDAKHILQMVNMTREDSHLNDLIHTRSKSVHMNLRKRLHEFDSVDPDLLDQIVELYKWDFELLDYHWDGETAACGHCTGDPSGRCC</sequence>
<name>R7TYI0_CAPTE</name>
<keyword evidence="3 9" id="KW-0808">Transferase</keyword>
<evidence type="ECO:0000256" key="5">
    <source>
        <dbReference type="ARBA" id="ARBA00022989"/>
    </source>
</evidence>
<proteinExistence type="inferred from homology"/>
<evidence type="ECO:0000256" key="3">
    <source>
        <dbReference type="ARBA" id="ARBA00022679"/>
    </source>
</evidence>
<comment type="subcellular location">
    <subcellularLocation>
        <location evidence="1 9">Golgi apparatus membrane</location>
        <topology evidence="1 9">Single-pass type II membrane protein</topology>
    </subcellularLocation>
</comment>
<dbReference type="OMA" id="CCNTHGV"/>
<organism evidence="10">
    <name type="scientific">Capitella teleta</name>
    <name type="common">Polychaete worm</name>
    <dbReference type="NCBI Taxonomy" id="283909"/>
    <lineage>
        <taxon>Eukaryota</taxon>
        <taxon>Metazoa</taxon>
        <taxon>Spiralia</taxon>
        <taxon>Lophotrochozoa</taxon>
        <taxon>Annelida</taxon>
        <taxon>Polychaeta</taxon>
        <taxon>Sedentaria</taxon>
        <taxon>Scolecida</taxon>
        <taxon>Capitellidae</taxon>
        <taxon>Capitella</taxon>
    </lineage>
</organism>
<evidence type="ECO:0000256" key="6">
    <source>
        <dbReference type="ARBA" id="ARBA00023034"/>
    </source>
</evidence>
<dbReference type="STRING" id="283909.R7TYI0"/>
<gene>
    <name evidence="10" type="ORF">CAPTEDRAFT_220935</name>
</gene>
<reference evidence="12" key="1">
    <citation type="submission" date="2012-12" db="EMBL/GenBank/DDBJ databases">
        <authorList>
            <person name="Hellsten U."/>
            <person name="Grimwood J."/>
            <person name="Chapman J.A."/>
            <person name="Shapiro H."/>
            <person name="Aerts A."/>
            <person name="Otillar R.P."/>
            <person name="Terry A.Y."/>
            <person name="Boore J.L."/>
            <person name="Simakov O."/>
            <person name="Marletaz F."/>
            <person name="Cho S.-J."/>
            <person name="Edsinger-Gonzales E."/>
            <person name="Havlak P."/>
            <person name="Kuo D.-H."/>
            <person name="Larsson T."/>
            <person name="Lv J."/>
            <person name="Arendt D."/>
            <person name="Savage R."/>
            <person name="Osoegawa K."/>
            <person name="de Jong P."/>
            <person name="Lindberg D.R."/>
            <person name="Seaver E.C."/>
            <person name="Weisblat D.A."/>
            <person name="Putnam N.H."/>
            <person name="Grigoriev I.V."/>
            <person name="Rokhsar D.S."/>
        </authorList>
    </citation>
    <scope>NUCLEOTIDE SEQUENCE</scope>
    <source>
        <strain evidence="12">I ESC-2004</strain>
    </source>
</reference>
<comment type="similarity">
    <text evidence="2 9">Belongs to the sulfotransferase 2 family.</text>
</comment>
<dbReference type="Pfam" id="PF03567">
    <property type="entry name" value="Sulfotransfer_2"/>
    <property type="match status" value="1"/>
</dbReference>
<dbReference type="EnsemblMetazoa" id="CapteT220935">
    <property type="protein sequence ID" value="CapteP220935"/>
    <property type="gene ID" value="CapteG220935"/>
</dbReference>
<dbReference type="EMBL" id="KB307554">
    <property type="protein sequence ID" value="ELT98789.1"/>
    <property type="molecule type" value="Genomic_DNA"/>
</dbReference>
<reference evidence="11" key="3">
    <citation type="submission" date="2015-06" db="UniProtKB">
        <authorList>
            <consortium name="EnsemblMetazoa"/>
        </authorList>
    </citation>
    <scope>IDENTIFICATION</scope>
</reference>
<evidence type="ECO:0000256" key="2">
    <source>
        <dbReference type="ARBA" id="ARBA00006339"/>
    </source>
</evidence>
<keyword evidence="5" id="KW-1133">Transmembrane helix</keyword>
<dbReference type="PANTHER" id="PTHR12137">
    <property type="entry name" value="CARBOHYDRATE SULFOTRANSFERASE"/>
    <property type="match status" value="1"/>
</dbReference>
<keyword evidence="8 9" id="KW-0325">Glycoprotein</keyword>
<evidence type="ECO:0000313" key="12">
    <source>
        <dbReference type="Proteomes" id="UP000014760"/>
    </source>
</evidence>
<dbReference type="HOGENOM" id="CLU_043398_0_0_1"/>
<keyword evidence="12" id="KW-1185">Reference proteome</keyword>
<dbReference type="InterPro" id="IPR005331">
    <property type="entry name" value="Sulfotransferase"/>
</dbReference>
<evidence type="ECO:0000256" key="1">
    <source>
        <dbReference type="ARBA" id="ARBA00004323"/>
    </source>
</evidence>
<dbReference type="Proteomes" id="UP000014760">
    <property type="component" value="Unassembled WGS sequence"/>
</dbReference>
<evidence type="ECO:0000256" key="9">
    <source>
        <dbReference type="RuleBase" id="RU364020"/>
    </source>
</evidence>
<reference evidence="10 12" key="2">
    <citation type="journal article" date="2013" name="Nature">
        <title>Insights into bilaterian evolution from three spiralian genomes.</title>
        <authorList>
            <person name="Simakov O."/>
            <person name="Marletaz F."/>
            <person name="Cho S.J."/>
            <person name="Edsinger-Gonzales E."/>
            <person name="Havlak P."/>
            <person name="Hellsten U."/>
            <person name="Kuo D.H."/>
            <person name="Larsson T."/>
            <person name="Lv J."/>
            <person name="Arendt D."/>
            <person name="Savage R."/>
            <person name="Osoegawa K."/>
            <person name="de Jong P."/>
            <person name="Grimwood J."/>
            <person name="Chapman J.A."/>
            <person name="Shapiro H."/>
            <person name="Aerts A."/>
            <person name="Otillar R.P."/>
            <person name="Terry A.Y."/>
            <person name="Boore J.L."/>
            <person name="Grigoriev I.V."/>
            <person name="Lindberg D.R."/>
            <person name="Seaver E.C."/>
            <person name="Weisblat D.A."/>
            <person name="Putnam N.H."/>
            <person name="Rokhsar D.S."/>
        </authorList>
    </citation>
    <scope>NUCLEOTIDE SEQUENCE</scope>
    <source>
        <strain evidence="10 12">I ESC-2004</strain>
    </source>
</reference>
<dbReference type="AlphaFoldDB" id="R7TYI0"/>
<dbReference type="GO" id="GO:0016051">
    <property type="term" value="P:carbohydrate biosynthetic process"/>
    <property type="evidence" value="ECO:0007669"/>
    <property type="project" value="InterPro"/>
</dbReference>
<dbReference type="EMBL" id="AMQN01002018">
    <property type="status" value="NOT_ANNOTATED_CDS"/>
    <property type="molecule type" value="Genomic_DNA"/>
</dbReference>
<keyword evidence="7" id="KW-0472">Membrane</keyword>
<evidence type="ECO:0000256" key="8">
    <source>
        <dbReference type="ARBA" id="ARBA00023180"/>
    </source>
</evidence>
<dbReference type="InterPro" id="IPR018011">
    <property type="entry name" value="Carb_sulfotrans_8-10"/>
</dbReference>
<evidence type="ECO:0000313" key="10">
    <source>
        <dbReference type="EMBL" id="ELT98789.1"/>
    </source>
</evidence>
<keyword evidence="9" id="KW-0735">Signal-anchor</keyword>
<dbReference type="GO" id="GO:0008146">
    <property type="term" value="F:sulfotransferase activity"/>
    <property type="evidence" value="ECO:0007669"/>
    <property type="project" value="InterPro"/>
</dbReference>
<dbReference type="OrthoDB" id="6117100at2759"/>
<evidence type="ECO:0000256" key="7">
    <source>
        <dbReference type="ARBA" id="ARBA00023136"/>
    </source>
</evidence>